<dbReference type="InterPro" id="IPR000045">
    <property type="entry name" value="Prepilin_IV_endopep_pep"/>
</dbReference>
<dbReference type="RefSeq" id="WP_218562277.1">
    <property type="nucleotide sequence ID" value="NZ_CP076643.1"/>
</dbReference>
<feature type="transmembrane region" description="Helical" evidence="1">
    <location>
        <begin position="57"/>
        <end position="79"/>
    </location>
</feature>
<dbReference type="GO" id="GO:0004190">
    <property type="term" value="F:aspartic-type endopeptidase activity"/>
    <property type="evidence" value="ECO:0007669"/>
    <property type="project" value="InterPro"/>
</dbReference>
<dbReference type="KEGG" id="vos:KNV97_15455"/>
<keyword evidence="1" id="KW-1133">Transmembrane helix</keyword>
<keyword evidence="1" id="KW-0472">Membrane</keyword>
<dbReference type="AlphaFoldDB" id="A0A975U7Y5"/>
<evidence type="ECO:0000313" key="4">
    <source>
        <dbReference type="Proteomes" id="UP000694232"/>
    </source>
</evidence>
<protein>
    <submittedName>
        <fullName evidence="3">A24 family peptidase</fullName>
    </submittedName>
</protein>
<dbReference type="Pfam" id="PF01478">
    <property type="entry name" value="Peptidase_A24"/>
    <property type="match status" value="1"/>
</dbReference>
<dbReference type="GO" id="GO:0016020">
    <property type="term" value="C:membrane"/>
    <property type="evidence" value="ECO:0007669"/>
    <property type="project" value="InterPro"/>
</dbReference>
<organism evidence="3 4">
    <name type="scientific">Vibrio ostreae</name>
    <dbReference type="NCBI Taxonomy" id="2841925"/>
    <lineage>
        <taxon>Bacteria</taxon>
        <taxon>Pseudomonadati</taxon>
        <taxon>Pseudomonadota</taxon>
        <taxon>Gammaproteobacteria</taxon>
        <taxon>Vibrionales</taxon>
        <taxon>Vibrionaceae</taxon>
        <taxon>Vibrio</taxon>
    </lineage>
</organism>
<feature type="transmembrane region" description="Helical" evidence="1">
    <location>
        <begin position="29"/>
        <end position="45"/>
    </location>
</feature>
<feature type="transmembrane region" description="Helical" evidence="1">
    <location>
        <begin position="141"/>
        <end position="160"/>
    </location>
</feature>
<evidence type="ECO:0000313" key="3">
    <source>
        <dbReference type="EMBL" id="QXO16858.1"/>
    </source>
</evidence>
<dbReference type="EMBL" id="CP076643">
    <property type="protein sequence ID" value="QXO16858.1"/>
    <property type="molecule type" value="Genomic_DNA"/>
</dbReference>
<evidence type="ECO:0000256" key="1">
    <source>
        <dbReference type="SAM" id="Phobius"/>
    </source>
</evidence>
<name>A0A975U7Y5_9VIBR</name>
<keyword evidence="4" id="KW-1185">Reference proteome</keyword>
<dbReference type="Proteomes" id="UP000694232">
    <property type="component" value="Chromosome 1"/>
</dbReference>
<sequence>MVLSIVGWSLLIVIGVSDAKEHRIPNSLVVTLLLIILLETFIFQFNDNWTAVFLDSLFGFLMCFGIGVLIYVSRVMAAGDVKLLAAIGLSVGMGSLAEYAQFVILSCILVGFMYLTLNRIDTVSLHTKKREQYGLISDNKISYMPLAPVFIISLAMFQYFSLT</sequence>
<feature type="domain" description="Prepilin type IV endopeptidase peptidase" evidence="2">
    <location>
        <begin position="6"/>
        <end position="113"/>
    </location>
</feature>
<feature type="transmembrane region" description="Helical" evidence="1">
    <location>
        <begin position="99"/>
        <end position="120"/>
    </location>
</feature>
<evidence type="ECO:0000259" key="2">
    <source>
        <dbReference type="Pfam" id="PF01478"/>
    </source>
</evidence>
<reference evidence="3" key="1">
    <citation type="submission" date="2021-06" db="EMBL/GenBank/DDBJ databases">
        <title>Vibrio nov. sp., novel gut bacterium isolated from Yellow Sea oyster.</title>
        <authorList>
            <person name="Muhammad N."/>
            <person name="Nguyen T.H."/>
            <person name="Lee Y.-J."/>
            <person name="Ko J."/>
            <person name="Kim S.-G."/>
        </authorList>
    </citation>
    <scope>NUCLEOTIDE SEQUENCE</scope>
    <source>
        <strain evidence="3">OG9-811</strain>
    </source>
</reference>
<proteinExistence type="predicted"/>
<gene>
    <name evidence="3" type="ORF">KNV97_15455</name>
</gene>
<keyword evidence="1" id="KW-0812">Transmembrane</keyword>
<accession>A0A975U7Y5</accession>